<evidence type="ECO:0000313" key="1">
    <source>
        <dbReference type="EMBL" id="RHN41482.1"/>
    </source>
</evidence>
<dbReference type="Gramene" id="rna47813">
    <property type="protein sequence ID" value="RHN41482.1"/>
    <property type="gene ID" value="gene47813"/>
</dbReference>
<sequence length="51" mass="5560">MVDHRFSSSGTYPSLKLVTAKTAEHLLITVRGTLLDSNFTRRTNTPAPSNG</sequence>
<proteinExistence type="predicted"/>
<name>A0A396GK43_MEDTR</name>
<dbReference type="AlphaFoldDB" id="A0A396GK43"/>
<reference evidence="1" key="1">
    <citation type="journal article" date="2018" name="Nat. Plants">
        <title>Whole-genome landscape of Medicago truncatula symbiotic genes.</title>
        <authorList>
            <person name="Pecrix Y."/>
            <person name="Gamas P."/>
            <person name="Carrere S."/>
        </authorList>
    </citation>
    <scope>NUCLEOTIDE SEQUENCE</scope>
    <source>
        <tissue evidence="1">Leaves</tissue>
    </source>
</reference>
<comment type="caution">
    <text evidence="1">The sequence shown here is derived from an EMBL/GenBank/DDBJ whole genome shotgun (WGS) entry which is preliminary data.</text>
</comment>
<gene>
    <name evidence="1" type="ORF">MtrunA17_Chr8g0366541</name>
</gene>
<accession>A0A396GK43</accession>
<organism evidence="1">
    <name type="scientific">Medicago truncatula</name>
    <name type="common">Barrel medic</name>
    <name type="synonym">Medicago tribuloides</name>
    <dbReference type="NCBI Taxonomy" id="3880"/>
    <lineage>
        <taxon>Eukaryota</taxon>
        <taxon>Viridiplantae</taxon>
        <taxon>Streptophyta</taxon>
        <taxon>Embryophyta</taxon>
        <taxon>Tracheophyta</taxon>
        <taxon>Spermatophyta</taxon>
        <taxon>Magnoliopsida</taxon>
        <taxon>eudicotyledons</taxon>
        <taxon>Gunneridae</taxon>
        <taxon>Pentapetalae</taxon>
        <taxon>rosids</taxon>
        <taxon>fabids</taxon>
        <taxon>Fabales</taxon>
        <taxon>Fabaceae</taxon>
        <taxon>Papilionoideae</taxon>
        <taxon>50 kb inversion clade</taxon>
        <taxon>NPAAA clade</taxon>
        <taxon>Hologalegina</taxon>
        <taxon>IRL clade</taxon>
        <taxon>Trifolieae</taxon>
        <taxon>Medicago</taxon>
    </lineage>
</organism>
<dbReference type="Proteomes" id="UP000265566">
    <property type="component" value="Chromosome 8"/>
</dbReference>
<protein>
    <submittedName>
        <fullName evidence="1">Uncharacterized protein</fullName>
    </submittedName>
</protein>
<dbReference type="EMBL" id="PSQE01000008">
    <property type="protein sequence ID" value="RHN41482.1"/>
    <property type="molecule type" value="Genomic_DNA"/>
</dbReference>